<keyword evidence="4" id="KW-0560">Oxidoreductase</keyword>
<dbReference type="GO" id="GO:0009073">
    <property type="term" value="P:aromatic amino acid family biosynthetic process"/>
    <property type="evidence" value="ECO:0007669"/>
    <property type="project" value="UniProtKB-KW"/>
</dbReference>
<dbReference type="InterPro" id="IPR022893">
    <property type="entry name" value="Shikimate_DH_fam"/>
</dbReference>
<dbReference type="AlphaFoldDB" id="A0A3N4GIE8"/>
<dbReference type="Pfam" id="PF08501">
    <property type="entry name" value="Shikimate_dh_N"/>
    <property type="match status" value="1"/>
</dbReference>
<dbReference type="GO" id="GO:0019632">
    <property type="term" value="P:shikimate metabolic process"/>
    <property type="evidence" value="ECO:0007669"/>
    <property type="project" value="TreeGrafter"/>
</dbReference>
<evidence type="ECO:0000256" key="2">
    <source>
        <dbReference type="ARBA" id="ARBA00023141"/>
    </source>
</evidence>
<evidence type="ECO:0000313" key="4">
    <source>
        <dbReference type="EMBL" id="RPA61147.1"/>
    </source>
</evidence>
<dbReference type="OrthoDB" id="9776868at2"/>
<name>A0A3N4GIE8_9ACTN</name>
<dbReference type="EMBL" id="RKMH01000007">
    <property type="protein sequence ID" value="RPA61147.1"/>
    <property type="molecule type" value="Genomic_DNA"/>
</dbReference>
<dbReference type="PANTHER" id="PTHR21089">
    <property type="entry name" value="SHIKIMATE DEHYDROGENASE"/>
    <property type="match status" value="1"/>
</dbReference>
<protein>
    <submittedName>
        <fullName evidence="4">Shikimate dehydrogenase</fullName>
        <ecNumber evidence="4">1.1.1.25</ecNumber>
    </submittedName>
</protein>
<dbReference type="SUPFAM" id="SSF51735">
    <property type="entry name" value="NAD(P)-binding Rossmann-fold domains"/>
    <property type="match status" value="1"/>
</dbReference>
<dbReference type="EC" id="1.1.1.25" evidence="4"/>
<keyword evidence="2" id="KW-0057">Aromatic amino acid biosynthesis</keyword>
<evidence type="ECO:0000259" key="3">
    <source>
        <dbReference type="Pfam" id="PF08501"/>
    </source>
</evidence>
<evidence type="ECO:0000313" key="5">
    <source>
        <dbReference type="Proteomes" id="UP000267536"/>
    </source>
</evidence>
<comment type="caution">
    <text evidence="4">The sequence shown here is derived from an EMBL/GenBank/DDBJ whole genome shotgun (WGS) entry which is preliminary data.</text>
</comment>
<gene>
    <name evidence="4" type="ORF">EF294_10970</name>
</gene>
<sequence length="312" mass="31938">MFDIEFATAARRASGGAVVAALIGQGITRSLTPAMHEREAAHHGLDYTYLTLDVPASVTATVDLGALLVRAADAGLVGLNVTHPFKQRILAHLDDLSPDAARLGAVNTVVFDGARAIGHNTDWSGFARSFDRGLGAGLGAAAAPRESVVQIGAGGAGAAVAYAVLTTGVTHFHLVDTDTTRAAGLAATLRAMFDAEITSGGVDSVAAVLVDADGLVHATPIGMAHHPGIAVDPALLRADLWVADVVYRPAVTELIAAARAVGARTLPGDGMAVGQAVDSLRLFTGIEPDADRMAAHIAELIAAEDRAERRTA</sequence>
<dbReference type="Proteomes" id="UP000267536">
    <property type="component" value="Unassembled WGS sequence"/>
</dbReference>
<dbReference type="InterPro" id="IPR013708">
    <property type="entry name" value="Shikimate_DH-bd_N"/>
</dbReference>
<dbReference type="SUPFAM" id="SSF53223">
    <property type="entry name" value="Aminoacid dehydrogenase-like, N-terminal domain"/>
    <property type="match status" value="1"/>
</dbReference>
<dbReference type="RefSeq" id="WP_123929432.1">
    <property type="nucleotide sequence ID" value="NZ_JBPSDP010000006.1"/>
</dbReference>
<dbReference type="InterPro" id="IPR046346">
    <property type="entry name" value="Aminoacid_DH-like_N_sf"/>
</dbReference>
<dbReference type="Gene3D" id="3.40.50.720">
    <property type="entry name" value="NAD(P)-binding Rossmann-like Domain"/>
    <property type="match status" value="1"/>
</dbReference>
<feature type="domain" description="Shikimate dehydrogenase substrate binding N-terminal" evidence="3">
    <location>
        <begin position="22"/>
        <end position="109"/>
    </location>
</feature>
<keyword evidence="5" id="KW-1185">Reference proteome</keyword>
<keyword evidence="2" id="KW-0028">Amino-acid biosynthesis</keyword>
<dbReference type="GO" id="GO:0009423">
    <property type="term" value="P:chorismate biosynthetic process"/>
    <property type="evidence" value="ECO:0007669"/>
    <property type="project" value="TreeGrafter"/>
</dbReference>
<dbReference type="GO" id="GO:0004764">
    <property type="term" value="F:shikimate 3-dehydrogenase (NADP+) activity"/>
    <property type="evidence" value="ECO:0007669"/>
    <property type="project" value="UniProtKB-EC"/>
</dbReference>
<dbReference type="GO" id="GO:0005829">
    <property type="term" value="C:cytosol"/>
    <property type="evidence" value="ECO:0007669"/>
    <property type="project" value="TreeGrafter"/>
</dbReference>
<reference evidence="4 5" key="1">
    <citation type="submission" date="2018-11" db="EMBL/GenBank/DDBJ databases">
        <title>Draft genome sequence of Gordonia sp. RS15-1S isolated from rice stems.</title>
        <authorList>
            <person name="Muangham S."/>
        </authorList>
    </citation>
    <scope>NUCLEOTIDE SEQUENCE [LARGE SCALE GENOMIC DNA]</scope>
    <source>
        <strain evidence="4 5">RS15-1S</strain>
    </source>
</reference>
<dbReference type="NCBIfam" id="NF009201">
    <property type="entry name" value="PRK12549.1"/>
    <property type="match status" value="1"/>
</dbReference>
<dbReference type="Gene3D" id="3.40.50.10860">
    <property type="entry name" value="Leucine Dehydrogenase, chain A, domain 1"/>
    <property type="match status" value="1"/>
</dbReference>
<comment type="pathway">
    <text evidence="1">Metabolic intermediate biosynthesis; chorismate biosynthesis; chorismate from D-erythrose 4-phosphate and phosphoenolpyruvate: step 4/7.</text>
</comment>
<dbReference type="PANTHER" id="PTHR21089:SF1">
    <property type="entry name" value="BIFUNCTIONAL 3-DEHYDROQUINATE DEHYDRATASE_SHIKIMATE DEHYDROGENASE, CHLOROPLASTIC"/>
    <property type="match status" value="1"/>
</dbReference>
<proteinExistence type="predicted"/>
<dbReference type="GO" id="GO:0050661">
    <property type="term" value="F:NADP binding"/>
    <property type="evidence" value="ECO:0007669"/>
    <property type="project" value="TreeGrafter"/>
</dbReference>
<organism evidence="4 5">
    <name type="scientific">Gordonia oryzae</name>
    <dbReference type="NCBI Taxonomy" id="2487349"/>
    <lineage>
        <taxon>Bacteria</taxon>
        <taxon>Bacillati</taxon>
        <taxon>Actinomycetota</taxon>
        <taxon>Actinomycetes</taxon>
        <taxon>Mycobacteriales</taxon>
        <taxon>Gordoniaceae</taxon>
        <taxon>Gordonia</taxon>
    </lineage>
</organism>
<evidence type="ECO:0000256" key="1">
    <source>
        <dbReference type="ARBA" id="ARBA00004871"/>
    </source>
</evidence>
<accession>A0A3N4GIE8</accession>
<dbReference type="InterPro" id="IPR036291">
    <property type="entry name" value="NAD(P)-bd_dom_sf"/>
</dbReference>